<dbReference type="EMBL" id="LVHD01000132">
    <property type="protein sequence ID" value="OAG75105.1"/>
    <property type="molecule type" value="Genomic_DNA"/>
</dbReference>
<evidence type="ECO:0000313" key="2">
    <source>
        <dbReference type="Proteomes" id="UP000077349"/>
    </source>
</evidence>
<organism evidence="1 2">
    <name type="scientific">Acetobacter malorum</name>
    <dbReference type="NCBI Taxonomy" id="178901"/>
    <lineage>
        <taxon>Bacteria</taxon>
        <taxon>Pseudomonadati</taxon>
        <taxon>Pseudomonadota</taxon>
        <taxon>Alphaproteobacteria</taxon>
        <taxon>Acetobacterales</taxon>
        <taxon>Acetobacteraceae</taxon>
        <taxon>Acetobacter</taxon>
    </lineage>
</organism>
<accession>A0A177G6W6</accession>
<protein>
    <submittedName>
        <fullName evidence="1">Uncharacterized protein</fullName>
    </submittedName>
</protein>
<sequence length="110" mass="12395">MTGTHQCFIIRRVPNNHKFEGQIAQSGIPCCAQQHIIPLLLSDPANDTHPDTLTPAGTHNSHTGNTLFRHRERSLQTRLALCAQRRIIFQPPYMTGQARILLLHALSRIL</sequence>
<reference evidence="1 2" key="1">
    <citation type="submission" date="2016-03" db="EMBL/GenBank/DDBJ databases">
        <title>Draft genome sequence of Acetobacter malorum CECT 7742, a strain isolated from strawberry vinegar.</title>
        <authorList>
            <person name="Sainz F."/>
            <person name="Mas A."/>
            <person name="Torija M.J."/>
        </authorList>
    </citation>
    <scope>NUCLEOTIDE SEQUENCE [LARGE SCALE GENOMIC DNA]</scope>
    <source>
        <strain evidence="1 2">CECT 7742</strain>
    </source>
</reference>
<dbReference type="AlphaFoldDB" id="A0A177G6W6"/>
<dbReference type="Proteomes" id="UP000077349">
    <property type="component" value="Unassembled WGS sequence"/>
</dbReference>
<name>A0A177G6W6_9PROT</name>
<evidence type="ECO:0000313" key="1">
    <source>
        <dbReference type="EMBL" id="OAG75105.1"/>
    </source>
</evidence>
<gene>
    <name evidence="1" type="ORF">Amal_03727</name>
</gene>
<comment type="caution">
    <text evidence="1">The sequence shown here is derived from an EMBL/GenBank/DDBJ whole genome shotgun (WGS) entry which is preliminary data.</text>
</comment>
<proteinExistence type="predicted"/>